<sequence>MRVDHGILRQTRRKRCFSRLPQAMYS</sequence>
<evidence type="ECO:0000313" key="1">
    <source>
        <dbReference type="EMBL" id="JAD90658.1"/>
    </source>
</evidence>
<dbReference type="EMBL" id="GBRH01207237">
    <property type="protein sequence ID" value="JAD90658.1"/>
    <property type="molecule type" value="Transcribed_RNA"/>
</dbReference>
<reference evidence="1" key="2">
    <citation type="journal article" date="2015" name="Data Brief">
        <title>Shoot transcriptome of the giant reed, Arundo donax.</title>
        <authorList>
            <person name="Barrero R.A."/>
            <person name="Guerrero F.D."/>
            <person name="Moolhuijzen P."/>
            <person name="Goolsby J.A."/>
            <person name="Tidwell J."/>
            <person name="Bellgard S.E."/>
            <person name="Bellgard M.I."/>
        </authorList>
    </citation>
    <scope>NUCLEOTIDE SEQUENCE</scope>
    <source>
        <tissue evidence="1">Shoot tissue taken approximately 20 cm above the soil surface</tissue>
    </source>
</reference>
<protein>
    <submittedName>
        <fullName evidence="1">Uncharacterized protein</fullName>
    </submittedName>
</protein>
<name>A0A0A9DVF2_ARUDO</name>
<dbReference type="AlphaFoldDB" id="A0A0A9DVF2"/>
<organism evidence="1">
    <name type="scientific">Arundo donax</name>
    <name type="common">Giant reed</name>
    <name type="synonym">Donax arundinaceus</name>
    <dbReference type="NCBI Taxonomy" id="35708"/>
    <lineage>
        <taxon>Eukaryota</taxon>
        <taxon>Viridiplantae</taxon>
        <taxon>Streptophyta</taxon>
        <taxon>Embryophyta</taxon>
        <taxon>Tracheophyta</taxon>
        <taxon>Spermatophyta</taxon>
        <taxon>Magnoliopsida</taxon>
        <taxon>Liliopsida</taxon>
        <taxon>Poales</taxon>
        <taxon>Poaceae</taxon>
        <taxon>PACMAD clade</taxon>
        <taxon>Arundinoideae</taxon>
        <taxon>Arundineae</taxon>
        <taxon>Arundo</taxon>
    </lineage>
</organism>
<accession>A0A0A9DVF2</accession>
<reference evidence="1" key="1">
    <citation type="submission" date="2014-09" db="EMBL/GenBank/DDBJ databases">
        <authorList>
            <person name="Magalhaes I.L.F."/>
            <person name="Oliveira U."/>
            <person name="Santos F.R."/>
            <person name="Vidigal T.H.D.A."/>
            <person name="Brescovit A.D."/>
            <person name="Santos A.J."/>
        </authorList>
    </citation>
    <scope>NUCLEOTIDE SEQUENCE</scope>
    <source>
        <tissue evidence="1">Shoot tissue taken approximately 20 cm above the soil surface</tissue>
    </source>
</reference>
<proteinExistence type="predicted"/>